<evidence type="ECO:0000256" key="5">
    <source>
        <dbReference type="RuleBase" id="RU367124"/>
    </source>
</evidence>
<organism evidence="6 7">
    <name type="scientific">Phytophthora kernoviae 00238/432</name>
    <dbReference type="NCBI Taxonomy" id="1284355"/>
    <lineage>
        <taxon>Eukaryota</taxon>
        <taxon>Sar</taxon>
        <taxon>Stramenopiles</taxon>
        <taxon>Oomycota</taxon>
        <taxon>Peronosporomycetes</taxon>
        <taxon>Peronosporales</taxon>
        <taxon>Peronosporaceae</taxon>
        <taxon>Phytophthora</taxon>
    </lineage>
</organism>
<evidence type="ECO:0000313" key="7">
    <source>
        <dbReference type="Proteomes" id="UP000702964"/>
    </source>
</evidence>
<comment type="similarity">
    <text evidence="2 5">Belongs to the RxLR effector family.</text>
</comment>
<evidence type="ECO:0000313" key="6">
    <source>
        <dbReference type="EMBL" id="KAF4314818.1"/>
    </source>
</evidence>
<dbReference type="Proteomes" id="UP000702964">
    <property type="component" value="Unassembled WGS sequence"/>
</dbReference>
<name>A0A8J4S0B0_9STRA</name>
<comment type="subcellular location">
    <subcellularLocation>
        <location evidence="1 5">Secreted</location>
    </subcellularLocation>
</comment>
<evidence type="ECO:0000256" key="4">
    <source>
        <dbReference type="ARBA" id="ARBA00022729"/>
    </source>
</evidence>
<evidence type="ECO:0000256" key="3">
    <source>
        <dbReference type="ARBA" id="ARBA00022525"/>
    </source>
</evidence>
<evidence type="ECO:0000256" key="1">
    <source>
        <dbReference type="ARBA" id="ARBA00004613"/>
    </source>
</evidence>
<protein>
    <recommendedName>
        <fullName evidence="5">RxLR effector protein</fullName>
    </recommendedName>
</protein>
<dbReference type="Pfam" id="PF16810">
    <property type="entry name" value="RXLR"/>
    <property type="match status" value="1"/>
</dbReference>
<feature type="signal peptide" evidence="5">
    <location>
        <begin position="1"/>
        <end position="23"/>
    </location>
</feature>
<feature type="chain" id="PRO_5044959483" description="RxLR effector protein" evidence="5">
    <location>
        <begin position="24"/>
        <end position="163"/>
    </location>
</feature>
<dbReference type="AlphaFoldDB" id="A0A8J4S0B0"/>
<dbReference type="EMBL" id="AOFI03001339">
    <property type="protein sequence ID" value="KAF4314818.1"/>
    <property type="molecule type" value="Genomic_DNA"/>
</dbReference>
<keyword evidence="3 5" id="KW-0964">Secreted</keyword>
<evidence type="ECO:0000256" key="2">
    <source>
        <dbReference type="ARBA" id="ARBA00010400"/>
    </source>
</evidence>
<reference evidence="6" key="1">
    <citation type="journal article" date="2015" name="Genom Data">
        <title>Draft genome sequences of Phytophthora kernoviae and Phytophthora ramorum lineage EU2 from Scotland.</title>
        <authorList>
            <person name="Sambles C."/>
            <person name="Schlenzig A."/>
            <person name="O'Neill P."/>
            <person name="Grant M."/>
            <person name="Studholme D.J."/>
        </authorList>
    </citation>
    <scope>NUCLEOTIDE SEQUENCE</scope>
    <source>
        <strain evidence="6">00238/432</strain>
    </source>
</reference>
<comment type="function">
    <text evidence="5">Effector that suppresses plant defense responses during pathogen infection.</text>
</comment>
<gene>
    <name evidence="6" type="ORF">G195_011650</name>
</gene>
<accession>A0A8J4S0B0</accession>
<reference evidence="6" key="2">
    <citation type="submission" date="2020-02" db="EMBL/GenBank/DDBJ databases">
        <authorList>
            <person name="Studholme D.J."/>
        </authorList>
    </citation>
    <scope>NUCLEOTIDE SEQUENCE</scope>
    <source>
        <strain evidence="6">00238/432</strain>
    </source>
</reference>
<comment type="domain">
    <text evidence="5">The RxLR-dEER motif acts to carry the protein into the host cell cytoplasm through binding to cell surface phosphatidylinositol-3-phosphate.</text>
</comment>
<sequence length="163" mass="17875">MRPYNVLLLTLVLLFAFSNAVLAVTPATATAVNNEADYKRSLRAAETTANSVDDEEERGLTSGLTSGISKLKEKAQLYKMRSGAAKEIKLKAAEAAKTAKATAKADKLKAAKGWLNQNKKPEKLFKDLGLEKLDPRAQESINYPIYLRYNEAFLKRNPNGGTV</sequence>
<proteinExistence type="inferred from homology"/>
<keyword evidence="4 5" id="KW-0732">Signal</keyword>
<comment type="caution">
    <text evidence="6">The sequence shown here is derived from an EMBL/GenBank/DDBJ whole genome shotgun (WGS) entry which is preliminary data.</text>
</comment>
<dbReference type="InterPro" id="IPR031825">
    <property type="entry name" value="RXLR"/>
</dbReference>